<proteinExistence type="predicted"/>
<reference evidence="1 2" key="1">
    <citation type="journal article" date="2016" name="Front. Microbiol.">
        <title>Single-Cell (Meta-)Genomics of a Dimorphic Candidatus Thiomargarita nelsonii Reveals Genomic Plasticity.</title>
        <authorList>
            <person name="Flood B.E."/>
            <person name="Fliss P."/>
            <person name="Jones D.S."/>
            <person name="Dick G.J."/>
            <person name="Jain S."/>
            <person name="Kaster A.K."/>
            <person name="Winkel M."/>
            <person name="Mussmann M."/>
            <person name="Bailey J."/>
        </authorList>
    </citation>
    <scope>NUCLEOTIDE SEQUENCE [LARGE SCALE GENOMIC DNA]</scope>
    <source>
        <strain evidence="1">Hydrate Ridge</strain>
    </source>
</reference>
<sequence>MQIIEGKLIFDFDCEAIKFDDSTFYRKHFSKMTNEIKAVDILAVNQKIGYLIEIKDYTDPNTKILTMNELIEAIINKVISTLAAILPMKINVNNSVGERKIAKYFLIANKIKVIVHIELPPSRRTLKQSNWDLSNLQIQLRRRLRAIDAKGNH</sequence>
<protein>
    <recommendedName>
        <fullName evidence="3">Cysteinyl-tRNA synthetase</fullName>
    </recommendedName>
</protein>
<keyword evidence="2" id="KW-1185">Reference proteome</keyword>
<gene>
    <name evidence="1" type="ORF">PN36_15435</name>
</gene>
<name>A0A4E0QQH4_9GAMM</name>
<comment type="caution">
    <text evidence="1">The sequence shown here is derived from an EMBL/GenBank/DDBJ whole genome shotgun (WGS) entry which is preliminary data.</text>
</comment>
<dbReference type="EMBL" id="JSZA02000055">
    <property type="protein sequence ID" value="TGO02968.1"/>
    <property type="molecule type" value="Genomic_DNA"/>
</dbReference>
<evidence type="ECO:0000313" key="1">
    <source>
        <dbReference type="EMBL" id="TGO02968.1"/>
    </source>
</evidence>
<organism evidence="1 2">
    <name type="scientific">Candidatus Thiomargarita nelsonii</name>
    <dbReference type="NCBI Taxonomy" id="1003181"/>
    <lineage>
        <taxon>Bacteria</taxon>
        <taxon>Pseudomonadati</taxon>
        <taxon>Pseudomonadota</taxon>
        <taxon>Gammaproteobacteria</taxon>
        <taxon>Thiotrichales</taxon>
        <taxon>Thiotrichaceae</taxon>
        <taxon>Thiomargarita</taxon>
    </lineage>
</organism>
<dbReference type="Proteomes" id="UP000030428">
    <property type="component" value="Unassembled WGS sequence"/>
</dbReference>
<evidence type="ECO:0008006" key="3">
    <source>
        <dbReference type="Google" id="ProtNLM"/>
    </source>
</evidence>
<evidence type="ECO:0000313" key="2">
    <source>
        <dbReference type="Proteomes" id="UP000030428"/>
    </source>
</evidence>
<accession>A0A4E0QQH4</accession>
<dbReference type="AlphaFoldDB" id="A0A4E0QQH4"/>